<dbReference type="SUPFAM" id="SSF55021">
    <property type="entry name" value="ACT-like"/>
    <property type="match status" value="1"/>
</dbReference>
<name>A0ABV7D7W7_9PROT</name>
<comment type="caution">
    <text evidence="1">The sequence shown here is derived from an EMBL/GenBank/DDBJ whole genome shotgun (WGS) entry which is preliminary data.</text>
</comment>
<keyword evidence="2" id="KW-1185">Reference proteome</keyword>
<gene>
    <name evidence="1" type="ORF">ACFOKA_12790</name>
</gene>
<dbReference type="InterPro" id="IPR045865">
    <property type="entry name" value="ACT-like_dom_sf"/>
</dbReference>
<dbReference type="Proteomes" id="UP001595444">
    <property type="component" value="Unassembled WGS sequence"/>
</dbReference>
<accession>A0ABV7D7W7</accession>
<reference evidence="2" key="1">
    <citation type="journal article" date="2019" name="Int. J. Syst. Evol. Microbiol.">
        <title>The Global Catalogue of Microorganisms (GCM) 10K type strain sequencing project: providing services to taxonomists for standard genome sequencing and annotation.</title>
        <authorList>
            <consortium name="The Broad Institute Genomics Platform"/>
            <consortium name="The Broad Institute Genome Sequencing Center for Infectious Disease"/>
            <person name="Wu L."/>
            <person name="Ma J."/>
        </authorList>
    </citation>
    <scope>NUCLEOTIDE SEQUENCE [LARGE SCALE GENOMIC DNA]</scope>
    <source>
        <strain evidence="2">KCTC 62164</strain>
    </source>
</reference>
<dbReference type="RefSeq" id="WP_194213569.1">
    <property type="nucleotide sequence ID" value="NZ_CP061205.1"/>
</dbReference>
<sequence length="88" mass="10175">MVLRGKTRTRFSVQADYEVSTLSRVLELFSVRGVPYYNMSARQTDNGQQWIELDCSDVEDQNTNLLMNKIRQIVTVRAVRVETLVLAH</sequence>
<evidence type="ECO:0000313" key="1">
    <source>
        <dbReference type="EMBL" id="MFC3052784.1"/>
    </source>
</evidence>
<proteinExistence type="predicted"/>
<dbReference type="EMBL" id="JBHRSL010000010">
    <property type="protein sequence ID" value="MFC3052784.1"/>
    <property type="molecule type" value="Genomic_DNA"/>
</dbReference>
<dbReference type="Pfam" id="PF13710">
    <property type="entry name" value="ACT_5"/>
    <property type="match status" value="1"/>
</dbReference>
<evidence type="ECO:0000313" key="2">
    <source>
        <dbReference type="Proteomes" id="UP001595444"/>
    </source>
</evidence>
<organism evidence="1 2">
    <name type="scientific">Kordiimonas pumila</name>
    <dbReference type="NCBI Taxonomy" id="2161677"/>
    <lineage>
        <taxon>Bacteria</taxon>
        <taxon>Pseudomonadati</taxon>
        <taxon>Pseudomonadota</taxon>
        <taxon>Alphaproteobacteria</taxon>
        <taxon>Kordiimonadales</taxon>
        <taxon>Kordiimonadaceae</taxon>
        <taxon>Kordiimonas</taxon>
    </lineage>
</organism>
<protein>
    <submittedName>
        <fullName evidence="1">ACT domain-containing protein</fullName>
    </submittedName>
</protein>